<feature type="domain" description="Glycosyl hydrolase family 30 TIM-barrel" evidence="5">
    <location>
        <begin position="153"/>
        <end position="383"/>
    </location>
</feature>
<sequence>MPTFSTIKAKCEEAEFQRHNGPADDATCAEGNCSDTQLSGLSSPAHEAAPQEPPALAPAAAAPAPEPAPAPTAAVEARPAAKAEPSQPAKPKAPPPPAKPYSQVTVFRSQQDRPEEVFSMVDSETLHNEGVGNERTPSVFVCPQHQVDKPWLGFGGAFTEASCVTLHRLSESKQDEVLRAYFDTETGLGYTLGRVHIGSCDFSLRSWTCGEVSQTDTELNGFSISRYRKAIIPMVKRAMVIANGPLDILASPWSPFPWMKTEPKFNSGSLKPEYWGIWAKHFVRFIQEFRQVGVPIWGVSVQNEPASAGRWESCVWTAEEERDFVRDHLGPALESSGLGSVKILVGDHNRDGMLERAAIIYGDPEAAKYVWGVGYHWYGDARFEAWADFQVVPFTIPQSGNAPIQDVRAQVCFDNVRRVAELRPDKHILFTEGCQELNNAEVSTRLEDWKLGERYAMNIIADMNAGCEGWIDWNLCLDSRGGPNHARNFCMAPFIIDHENINLQPCYWFLLHFARFIRPGARRVVCSSSRDALEVTAWINPGDRGAPGTTADNVAVVVLNQTDQDMDFWLKVAGSGAVQLTAPAHSIHTLVIEREPS</sequence>
<dbReference type="InterPro" id="IPR001139">
    <property type="entry name" value="Glyco_hydro_30"/>
</dbReference>
<dbReference type="PANTHER" id="PTHR11069:SF23">
    <property type="entry name" value="LYSOSOMAL ACID GLUCOSYLCERAMIDASE"/>
    <property type="match status" value="1"/>
</dbReference>
<dbReference type="PANTHER" id="PTHR11069">
    <property type="entry name" value="GLUCOSYLCERAMIDASE"/>
    <property type="match status" value="1"/>
</dbReference>
<feature type="compositionally biased region" description="Low complexity" evidence="4">
    <location>
        <begin position="71"/>
        <end position="90"/>
    </location>
</feature>
<protein>
    <recommendedName>
        <fullName evidence="8">Glycosyl hydrolase family 30 TIM-barrel domain-containing protein</fullName>
    </recommendedName>
</protein>
<proteinExistence type="inferred from homology"/>
<evidence type="ECO:0000256" key="4">
    <source>
        <dbReference type="SAM" id="MobiDB-lite"/>
    </source>
</evidence>
<comment type="similarity">
    <text evidence="1">Belongs to the glycosyl hydrolase 30 family.</text>
</comment>
<name>A0A7S4WFI5_9DINO</name>
<feature type="region of interest" description="Disordered" evidence="4">
    <location>
        <begin position="16"/>
        <end position="105"/>
    </location>
</feature>
<evidence type="ECO:0000313" key="7">
    <source>
        <dbReference type="EMBL" id="CAE4651420.1"/>
    </source>
</evidence>
<feature type="compositionally biased region" description="Polar residues" evidence="4">
    <location>
        <begin position="33"/>
        <end position="42"/>
    </location>
</feature>
<evidence type="ECO:0008006" key="8">
    <source>
        <dbReference type="Google" id="ProtNLM"/>
    </source>
</evidence>
<dbReference type="GO" id="GO:0004348">
    <property type="term" value="F:glucosylceramidase activity"/>
    <property type="evidence" value="ECO:0007669"/>
    <property type="project" value="InterPro"/>
</dbReference>
<dbReference type="GO" id="GO:0006680">
    <property type="term" value="P:glucosylceramide catabolic process"/>
    <property type="evidence" value="ECO:0007669"/>
    <property type="project" value="TreeGrafter"/>
</dbReference>
<dbReference type="Gene3D" id="2.60.40.1180">
    <property type="entry name" value="Golgi alpha-mannosidase II"/>
    <property type="match status" value="1"/>
</dbReference>
<dbReference type="GO" id="GO:0016020">
    <property type="term" value="C:membrane"/>
    <property type="evidence" value="ECO:0007669"/>
    <property type="project" value="GOC"/>
</dbReference>
<dbReference type="InterPro" id="IPR017853">
    <property type="entry name" value="GH"/>
</dbReference>
<accession>A0A7S4WFI5</accession>
<dbReference type="Pfam" id="PF02055">
    <property type="entry name" value="Glyco_hydro_30"/>
    <property type="match status" value="2"/>
</dbReference>
<dbReference type="AlphaFoldDB" id="A0A7S4WFI5"/>
<dbReference type="InterPro" id="IPR033453">
    <property type="entry name" value="Glyco_hydro_30_TIM-barrel"/>
</dbReference>
<dbReference type="PRINTS" id="PR00843">
    <property type="entry name" value="GLHYDRLASE30"/>
</dbReference>
<evidence type="ECO:0000256" key="2">
    <source>
        <dbReference type="ARBA" id="ARBA00022729"/>
    </source>
</evidence>
<keyword evidence="2" id="KW-0732">Signal</keyword>
<dbReference type="Gene3D" id="3.20.20.80">
    <property type="entry name" value="Glycosidases"/>
    <property type="match status" value="1"/>
</dbReference>
<feature type="domain" description="Glycosyl hydrolase family 30 TIM-barrel" evidence="5">
    <location>
        <begin position="420"/>
        <end position="517"/>
    </location>
</feature>
<gene>
    <name evidence="7" type="ORF">AMON00008_LOCUS53345</name>
</gene>
<evidence type="ECO:0000256" key="1">
    <source>
        <dbReference type="ARBA" id="ARBA00005382"/>
    </source>
</evidence>
<dbReference type="InterPro" id="IPR013780">
    <property type="entry name" value="Glyco_hydro_b"/>
</dbReference>
<reference evidence="7" key="1">
    <citation type="submission" date="2021-01" db="EMBL/GenBank/DDBJ databases">
        <authorList>
            <person name="Corre E."/>
            <person name="Pelletier E."/>
            <person name="Niang G."/>
            <person name="Scheremetjew M."/>
            <person name="Finn R."/>
            <person name="Kale V."/>
            <person name="Holt S."/>
            <person name="Cochrane G."/>
            <person name="Meng A."/>
            <person name="Brown T."/>
            <person name="Cohen L."/>
        </authorList>
    </citation>
    <scope>NUCLEOTIDE SEQUENCE</scope>
    <source>
        <strain evidence="7">CCMP3105</strain>
    </source>
</reference>
<dbReference type="EMBL" id="HBNR01075103">
    <property type="protein sequence ID" value="CAE4651420.1"/>
    <property type="molecule type" value="Transcribed_RNA"/>
</dbReference>
<keyword evidence="3" id="KW-0378">Hydrolase</keyword>
<evidence type="ECO:0000259" key="6">
    <source>
        <dbReference type="Pfam" id="PF17189"/>
    </source>
</evidence>
<organism evidence="7">
    <name type="scientific">Alexandrium monilatum</name>
    <dbReference type="NCBI Taxonomy" id="311494"/>
    <lineage>
        <taxon>Eukaryota</taxon>
        <taxon>Sar</taxon>
        <taxon>Alveolata</taxon>
        <taxon>Dinophyceae</taxon>
        <taxon>Gonyaulacales</taxon>
        <taxon>Pyrocystaceae</taxon>
        <taxon>Alexandrium</taxon>
    </lineage>
</organism>
<feature type="domain" description="Glycosyl hydrolase family 30 beta sandwich" evidence="6">
    <location>
        <begin position="520"/>
        <end position="590"/>
    </location>
</feature>
<evidence type="ECO:0000259" key="5">
    <source>
        <dbReference type="Pfam" id="PF02055"/>
    </source>
</evidence>
<dbReference type="InterPro" id="IPR033452">
    <property type="entry name" value="GH30_C"/>
</dbReference>
<dbReference type="SUPFAM" id="SSF51445">
    <property type="entry name" value="(Trans)glycosidases"/>
    <property type="match status" value="1"/>
</dbReference>
<evidence type="ECO:0000256" key="3">
    <source>
        <dbReference type="ARBA" id="ARBA00022801"/>
    </source>
</evidence>
<dbReference type="Pfam" id="PF17189">
    <property type="entry name" value="Glyco_hydro_30C"/>
    <property type="match status" value="1"/>
</dbReference>